<gene>
    <name evidence="2" type="ORF">NK662_14465</name>
</gene>
<evidence type="ECO:0000313" key="3">
    <source>
        <dbReference type="Proteomes" id="UP001156102"/>
    </source>
</evidence>
<keyword evidence="1" id="KW-1133">Transmembrane helix</keyword>
<protein>
    <submittedName>
        <fullName evidence="2">Uncharacterized protein</fullName>
    </submittedName>
</protein>
<dbReference type="EMBL" id="JANCLT010000007">
    <property type="protein sequence ID" value="MCP8969731.1"/>
    <property type="molecule type" value="Genomic_DNA"/>
</dbReference>
<accession>A0AA42BQU0</accession>
<proteinExistence type="predicted"/>
<dbReference type="AlphaFoldDB" id="A0AA42BQU0"/>
<comment type="caution">
    <text evidence="2">The sequence shown here is derived from an EMBL/GenBank/DDBJ whole genome shotgun (WGS) entry which is preliminary data.</text>
</comment>
<organism evidence="2 3">
    <name type="scientific">Ectobacillus ponti</name>
    <dbReference type="NCBI Taxonomy" id="2961894"/>
    <lineage>
        <taxon>Bacteria</taxon>
        <taxon>Bacillati</taxon>
        <taxon>Bacillota</taxon>
        <taxon>Bacilli</taxon>
        <taxon>Bacillales</taxon>
        <taxon>Bacillaceae</taxon>
        <taxon>Ectobacillus</taxon>
    </lineage>
</organism>
<dbReference type="Gene3D" id="1.20.1260.80">
    <property type="match status" value="1"/>
</dbReference>
<dbReference type="RefSeq" id="WP_254759652.1">
    <property type="nucleotide sequence ID" value="NZ_JANCLT010000007.1"/>
</dbReference>
<name>A0AA42BQU0_9BACI</name>
<reference evidence="2" key="1">
    <citation type="submission" date="2022-07" db="EMBL/GenBank/DDBJ databases">
        <authorList>
            <person name="Li W.-J."/>
            <person name="Deng Q.-Q."/>
        </authorList>
    </citation>
    <scope>NUCLEOTIDE SEQUENCE</scope>
    <source>
        <strain evidence="2">SYSU M60031</strain>
    </source>
</reference>
<keyword evidence="3" id="KW-1185">Reference proteome</keyword>
<keyword evidence="1" id="KW-0812">Transmembrane</keyword>
<keyword evidence="1" id="KW-0472">Membrane</keyword>
<dbReference type="Proteomes" id="UP001156102">
    <property type="component" value="Unassembled WGS sequence"/>
</dbReference>
<feature type="transmembrane region" description="Helical" evidence="1">
    <location>
        <begin position="6"/>
        <end position="22"/>
    </location>
</feature>
<sequence length="95" mass="10669">MDKVELGVLIAIASLAVAYLGYSLNRKRDMRADVQQDAEVKAKLTYIQRGVDDIRLDIKASERKISDLGERVTRVEESAKQAHKRLDAVEGGEKR</sequence>
<evidence type="ECO:0000256" key="1">
    <source>
        <dbReference type="SAM" id="Phobius"/>
    </source>
</evidence>
<evidence type="ECO:0000313" key="2">
    <source>
        <dbReference type="EMBL" id="MCP8969731.1"/>
    </source>
</evidence>